<proteinExistence type="predicted"/>
<gene>
    <name evidence="1" type="ORF">AAF712_012122</name>
</gene>
<evidence type="ECO:0000313" key="2">
    <source>
        <dbReference type="Proteomes" id="UP001437256"/>
    </source>
</evidence>
<dbReference type="EMBL" id="JBBXMP010000149">
    <property type="protein sequence ID" value="KAL0061060.1"/>
    <property type="molecule type" value="Genomic_DNA"/>
</dbReference>
<organism evidence="1 2">
    <name type="scientific">Marasmius tenuissimus</name>
    <dbReference type="NCBI Taxonomy" id="585030"/>
    <lineage>
        <taxon>Eukaryota</taxon>
        <taxon>Fungi</taxon>
        <taxon>Dikarya</taxon>
        <taxon>Basidiomycota</taxon>
        <taxon>Agaricomycotina</taxon>
        <taxon>Agaricomycetes</taxon>
        <taxon>Agaricomycetidae</taxon>
        <taxon>Agaricales</taxon>
        <taxon>Marasmiineae</taxon>
        <taxon>Marasmiaceae</taxon>
        <taxon>Marasmius</taxon>
    </lineage>
</organism>
<name>A0ABR2ZI90_9AGAR</name>
<protein>
    <submittedName>
        <fullName evidence="1">Uncharacterized protein</fullName>
    </submittedName>
</protein>
<keyword evidence="2" id="KW-1185">Reference proteome</keyword>
<accession>A0ABR2ZI90</accession>
<evidence type="ECO:0000313" key="1">
    <source>
        <dbReference type="EMBL" id="KAL0061060.1"/>
    </source>
</evidence>
<sequence length="363" mass="41229">MSHVIVTLNASLADLVHRAHWIMVDMTFKVVHRETNTWKLIIWSDEFVKSVMIGRVWSNRATQVVFRYIWDGIFNSICNVTGQELNFKAFALSSLLVCALGDAEGAQAQGLGDIIISRRINIGPKSQYTGANPDILICYIWKTGLQKLHPKITDAEFEYLNTLPHISSQQEYTQFLNFCENTENTHIQSWWRHKRSYLWLIPSLSQFLLSINPNDFQNTPTNTNPTGGSHAQDNHFNGMNHSLLDTILIAAKYNAKVAQLFAQIATAGIHANPYNRQEQHFTQSIAQAENSQQKSLMTDDERKLRDKKKRIDGKLKEIRDLCVRSKSKSPKKDRVLRNNRGNPGLSTLALKGMACQSVSECIS</sequence>
<reference evidence="1 2" key="1">
    <citation type="submission" date="2024-05" db="EMBL/GenBank/DDBJ databases">
        <title>A draft genome resource for the thread blight pathogen Marasmius tenuissimus strain MS-2.</title>
        <authorList>
            <person name="Yulfo-Soto G.E."/>
            <person name="Baruah I.K."/>
            <person name="Amoako-Attah I."/>
            <person name="Bukari Y."/>
            <person name="Meinhardt L.W."/>
            <person name="Bailey B.A."/>
            <person name="Cohen S.P."/>
        </authorList>
    </citation>
    <scope>NUCLEOTIDE SEQUENCE [LARGE SCALE GENOMIC DNA]</scope>
    <source>
        <strain evidence="1 2">MS-2</strain>
    </source>
</reference>
<comment type="caution">
    <text evidence="1">The sequence shown here is derived from an EMBL/GenBank/DDBJ whole genome shotgun (WGS) entry which is preliminary data.</text>
</comment>
<dbReference type="Proteomes" id="UP001437256">
    <property type="component" value="Unassembled WGS sequence"/>
</dbReference>